<keyword evidence="1" id="KW-0175">Coiled coil</keyword>
<feature type="domain" description="Insertion element IS150 protein InsJ-like helix-turn-helix" evidence="2">
    <location>
        <begin position="48"/>
        <end position="74"/>
    </location>
</feature>
<dbReference type="Pfam" id="PF13518">
    <property type="entry name" value="HTH_28"/>
    <property type="match status" value="1"/>
</dbReference>
<dbReference type="KEGG" id="cph:Cpha266_2220"/>
<gene>
    <name evidence="3" type="ordered locus">Cpha266_2220</name>
</gene>
<dbReference type="AlphaFoldDB" id="A1BIJ1"/>
<organism evidence="3 4">
    <name type="scientific">Chlorobium phaeobacteroides (strain DSM 266 / SMG 266 / 2430)</name>
    <dbReference type="NCBI Taxonomy" id="290317"/>
    <lineage>
        <taxon>Bacteria</taxon>
        <taxon>Pseudomonadati</taxon>
        <taxon>Chlorobiota</taxon>
        <taxon>Chlorobiia</taxon>
        <taxon>Chlorobiales</taxon>
        <taxon>Chlorobiaceae</taxon>
        <taxon>Chlorobium/Pelodictyon group</taxon>
        <taxon>Chlorobium</taxon>
    </lineage>
</organism>
<evidence type="ECO:0000259" key="2">
    <source>
        <dbReference type="Pfam" id="PF13518"/>
    </source>
</evidence>
<sequence>MMQRARRIESWTSRHASTGWFVSEKVNAAMWSLQVHDFRNVPETPESRSVTEVSRETGINYQTIKNWIKKYETGTFDDVSTESCPRFLTAKEKYQLLFDAAGLKEDERGGFLRERGIHSEHLVIWDQELREMIEKKPDPKDQELKALRKKNKELEKELLRKEKALAEAAALLVLKKKLDALTKEHEDA</sequence>
<feature type="coiled-coil region" evidence="1">
    <location>
        <begin position="144"/>
        <end position="171"/>
    </location>
</feature>
<accession>A1BIJ1</accession>
<dbReference type="SUPFAM" id="SSF46689">
    <property type="entry name" value="Homeodomain-like"/>
    <property type="match status" value="1"/>
</dbReference>
<name>A1BIJ1_CHLPD</name>
<protein>
    <recommendedName>
        <fullName evidence="2">Insertion element IS150 protein InsJ-like helix-turn-helix domain-containing protein</fullName>
    </recommendedName>
</protein>
<dbReference type="InterPro" id="IPR009057">
    <property type="entry name" value="Homeodomain-like_sf"/>
</dbReference>
<dbReference type="STRING" id="290317.Cpha266_2220"/>
<evidence type="ECO:0000313" key="3">
    <source>
        <dbReference type="EMBL" id="ABL66218.1"/>
    </source>
</evidence>
<dbReference type="Proteomes" id="UP000008701">
    <property type="component" value="Chromosome"/>
</dbReference>
<dbReference type="HOGENOM" id="CLU_121441_0_1_10"/>
<proteinExistence type="predicted"/>
<dbReference type="EMBL" id="CP000492">
    <property type="protein sequence ID" value="ABL66218.1"/>
    <property type="molecule type" value="Genomic_DNA"/>
</dbReference>
<evidence type="ECO:0000256" key="1">
    <source>
        <dbReference type="SAM" id="Coils"/>
    </source>
</evidence>
<dbReference type="eggNOG" id="COG2963">
    <property type="taxonomic scope" value="Bacteria"/>
</dbReference>
<evidence type="ECO:0000313" key="4">
    <source>
        <dbReference type="Proteomes" id="UP000008701"/>
    </source>
</evidence>
<dbReference type="InterPro" id="IPR055247">
    <property type="entry name" value="InsJ-like_HTH"/>
</dbReference>
<reference evidence="3 4" key="1">
    <citation type="submission" date="2006-12" db="EMBL/GenBank/DDBJ databases">
        <title>Complete sequence of Chlorobium phaeobacteroides DSM 266.</title>
        <authorList>
            <consortium name="US DOE Joint Genome Institute"/>
            <person name="Copeland A."/>
            <person name="Lucas S."/>
            <person name="Lapidus A."/>
            <person name="Barry K."/>
            <person name="Detter J.C."/>
            <person name="Glavina del Rio T."/>
            <person name="Hammon N."/>
            <person name="Israni S."/>
            <person name="Pitluck S."/>
            <person name="Goltsman E."/>
            <person name="Schmutz J."/>
            <person name="Larimer F."/>
            <person name="Land M."/>
            <person name="Hauser L."/>
            <person name="Mikhailova N."/>
            <person name="Li T."/>
            <person name="Overmann J."/>
            <person name="Bryant D.A."/>
            <person name="Richardson P."/>
        </authorList>
    </citation>
    <scope>NUCLEOTIDE SEQUENCE [LARGE SCALE GENOMIC DNA]</scope>
    <source>
        <strain evidence="3 4">DSM 266</strain>
    </source>
</reference>
<keyword evidence="4" id="KW-1185">Reference proteome</keyword>